<keyword evidence="2" id="KW-1185">Reference proteome</keyword>
<comment type="caution">
    <text evidence="1">The sequence shown here is derived from an EMBL/GenBank/DDBJ whole genome shotgun (WGS) entry which is preliminary data.</text>
</comment>
<reference evidence="1" key="1">
    <citation type="journal article" date="2023" name="IScience">
        <title>Live-bearing cockroach genome reveals convergent evolutionary mechanisms linked to viviparity in insects and beyond.</title>
        <authorList>
            <person name="Fouks B."/>
            <person name="Harrison M.C."/>
            <person name="Mikhailova A.A."/>
            <person name="Marchal E."/>
            <person name="English S."/>
            <person name="Carruthers M."/>
            <person name="Jennings E.C."/>
            <person name="Chiamaka E.L."/>
            <person name="Frigard R.A."/>
            <person name="Pippel M."/>
            <person name="Attardo G.M."/>
            <person name="Benoit J.B."/>
            <person name="Bornberg-Bauer E."/>
            <person name="Tobe S.S."/>
        </authorList>
    </citation>
    <scope>NUCLEOTIDE SEQUENCE</scope>
    <source>
        <strain evidence="1">Stay&amp;Tobe</strain>
    </source>
</reference>
<organism evidence="1 2">
    <name type="scientific">Diploptera punctata</name>
    <name type="common">Pacific beetle cockroach</name>
    <dbReference type="NCBI Taxonomy" id="6984"/>
    <lineage>
        <taxon>Eukaryota</taxon>
        <taxon>Metazoa</taxon>
        <taxon>Ecdysozoa</taxon>
        <taxon>Arthropoda</taxon>
        <taxon>Hexapoda</taxon>
        <taxon>Insecta</taxon>
        <taxon>Pterygota</taxon>
        <taxon>Neoptera</taxon>
        <taxon>Polyneoptera</taxon>
        <taxon>Dictyoptera</taxon>
        <taxon>Blattodea</taxon>
        <taxon>Blaberoidea</taxon>
        <taxon>Blaberidae</taxon>
        <taxon>Diplopterinae</taxon>
        <taxon>Diploptera</taxon>
    </lineage>
</organism>
<sequence length="53" mass="6441">KHKMRHLVLFSSYFQVLHKFLFRLTTIPSSSESTPIRIALDFRPVPIWHREEF</sequence>
<evidence type="ECO:0000313" key="2">
    <source>
        <dbReference type="Proteomes" id="UP001233999"/>
    </source>
</evidence>
<dbReference type="EMBL" id="JASPKZ010003833">
    <property type="protein sequence ID" value="KAJ9592528.1"/>
    <property type="molecule type" value="Genomic_DNA"/>
</dbReference>
<proteinExistence type="predicted"/>
<gene>
    <name evidence="1" type="ORF">L9F63_015801</name>
</gene>
<accession>A0AAD8EJH5</accession>
<name>A0AAD8EJH5_DIPPU</name>
<protein>
    <submittedName>
        <fullName evidence="1">Uncharacterized protein</fullName>
    </submittedName>
</protein>
<evidence type="ECO:0000313" key="1">
    <source>
        <dbReference type="EMBL" id="KAJ9592528.1"/>
    </source>
</evidence>
<dbReference type="AlphaFoldDB" id="A0AAD8EJH5"/>
<feature type="non-terminal residue" evidence="1">
    <location>
        <position position="1"/>
    </location>
</feature>
<dbReference type="Proteomes" id="UP001233999">
    <property type="component" value="Unassembled WGS sequence"/>
</dbReference>
<reference evidence="1" key="2">
    <citation type="submission" date="2023-05" db="EMBL/GenBank/DDBJ databases">
        <authorList>
            <person name="Fouks B."/>
        </authorList>
    </citation>
    <scope>NUCLEOTIDE SEQUENCE</scope>
    <source>
        <strain evidence="1">Stay&amp;Tobe</strain>
        <tissue evidence="1">Testes</tissue>
    </source>
</reference>